<accession>A0A8T2MM98</accession>
<name>A0A8T2MM98_9TELE</name>
<dbReference type="Proteomes" id="UP000824540">
    <property type="component" value="Unassembled WGS sequence"/>
</dbReference>
<organism evidence="1 3">
    <name type="scientific">Albula glossodonta</name>
    <name type="common">roundjaw bonefish</name>
    <dbReference type="NCBI Taxonomy" id="121402"/>
    <lineage>
        <taxon>Eukaryota</taxon>
        <taxon>Metazoa</taxon>
        <taxon>Chordata</taxon>
        <taxon>Craniata</taxon>
        <taxon>Vertebrata</taxon>
        <taxon>Euteleostomi</taxon>
        <taxon>Actinopterygii</taxon>
        <taxon>Neopterygii</taxon>
        <taxon>Teleostei</taxon>
        <taxon>Albuliformes</taxon>
        <taxon>Albulidae</taxon>
        <taxon>Albula</taxon>
    </lineage>
</organism>
<protein>
    <submittedName>
        <fullName evidence="1">Uncharacterized protein</fullName>
    </submittedName>
</protein>
<reference evidence="1" key="1">
    <citation type="thesis" date="2021" institute="BYU ScholarsArchive" country="Provo, UT, USA">
        <title>Applications of and Algorithms for Genome Assembly and Genomic Analyses with an Emphasis on Marine Teleosts.</title>
        <authorList>
            <person name="Pickett B.D."/>
        </authorList>
    </citation>
    <scope>NUCLEOTIDE SEQUENCE</scope>
    <source>
        <strain evidence="1">HI-2016</strain>
    </source>
</reference>
<evidence type="ECO:0000313" key="2">
    <source>
        <dbReference type="EMBL" id="KAG9333656.1"/>
    </source>
</evidence>
<dbReference type="EMBL" id="JAFBMS010001482">
    <property type="protein sequence ID" value="KAG9329095.1"/>
    <property type="molecule type" value="Genomic_DNA"/>
</dbReference>
<evidence type="ECO:0000313" key="3">
    <source>
        <dbReference type="Proteomes" id="UP000824540"/>
    </source>
</evidence>
<evidence type="ECO:0000313" key="1">
    <source>
        <dbReference type="EMBL" id="KAG9329095.1"/>
    </source>
</evidence>
<comment type="caution">
    <text evidence="1">The sequence shown here is derived from an EMBL/GenBank/DDBJ whole genome shotgun (WGS) entry which is preliminary data.</text>
</comment>
<proteinExistence type="predicted"/>
<gene>
    <name evidence="1" type="ORF">JZ751_007667</name>
    <name evidence="2" type="ORF">JZ751_010725</name>
</gene>
<keyword evidence="3" id="KW-1185">Reference proteome</keyword>
<sequence>MKCLYMCVLPRRPSPASTGHMTLCLCHITAQTSYKKGAGTLGFRENKNVLKDQVCPGLGCDAGEHSDSLTFMSCPGTDAQRQSLVKKGKVLSLAEQQVGR</sequence>
<dbReference type="EMBL" id="JAFBMS010000185">
    <property type="protein sequence ID" value="KAG9333656.1"/>
    <property type="molecule type" value="Genomic_DNA"/>
</dbReference>
<dbReference type="AlphaFoldDB" id="A0A8T2MM98"/>